<organism evidence="1 2">
    <name type="scientific">Manihot esculenta</name>
    <name type="common">Cassava</name>
    <name type="synonym">Jatropha manihot</name>
    <dbReference type="NCBI Taxonomy" id="3983"/>
    <lineage>
        <taxon>Eukaryota</taxon>
        <taxon>Viridiplantae</taxon>
        <taxon>Streptophyta</taxon>
        <taxon>Embryophyta</taxon>
        <taxon>Tracheophyta</taxon>
        <taxon>Spermatophyta</taxon>
        <taxon>Magnoliopsida</taxon>
        <taxon>eudicotyledons</taxon>
        <taxon>Gunneridae</taxon>
        <taxon>Pentapetalae</taxon>
        <taxon>rosids</taxon>
        <taxon>fabids</taxon>
        <taxon>Malpighiales</taxon>
        <taxon>Euphorbiaceae</taxon>
        <taxon>Crotonoideae</taxon>
        <taxon>Manihoteae</taxon>
        <taxon>Manihot</taxon>
    </lineage>
</organism>
<evidence type="ECO:0000313" key="1">
    <source>
        <dbReference type="EMBL" id="KAG8648099.1"/>
    </source>
</evidence>
<dbReference type="EMBL" id="CM004395">
    <property type="protein sequence ID" value="KAG8648099.1"/>
    <property type="molecule type" value="Genomic_DNA"/>
</dbReference>
<gene>
    <name evidence="1" type="ORF">MANES_09G148100v8</name>
</gene>
<keyword evidence="2" id="KW-1185">Reference proteome</keyword>
<evidence type="ECO:0000313" key="2">
    <source>
        <dbReference type="Proteomes" id="UP000091857"/>
    </source>
</evidence>
<sequence>MELMRFFVKDENDGVPSAPTGFESLAAFTLKRVQDGEKQETQNVLTRSASIRTSELQLVKMEMDTDTCADTNITRSLRHRAWINYGQLDTNSSEDESGSAKLNQNLSLRPCLPKGVIRGCAQCRNCQKIIAKWQPECARRPDLENAPVFYPTEEEFKDTLKYIASIRAKSEPYGICRIVPPPCWKPPCPLKEKSIWEGSTFATRVQRIDKLQNRDSVKKMSKLYNHTRKKRRRCMRMAVDCGTDTGNITGCNDAGICDSESFGFEPGPEYTLNTFQKYADDFKARYFRKNDNIMDKGGDTDVLHDNWEPMVENIEGEYWRIVEKATEEIEVLYGADLETGVFGSGFLELFGKAGSDTNECYAKSGWNLNNFPRLPGSILSYEAGDISGVLVPWLYIGMCFSSFCWHVEDHHLYSLNYMHWGDPKMWYGVPGKDAIKLEEAMRKHLPDLFEEQPDLLHKLVTQLSPSILKSEGVPVYRCVQNPGEFVLTFPRAYHSGFNCGFNCAEAVNVAPVDWLPHGQIAVELYREQGRRTSISHDKLLLGAAREAVRAQWELNLLKKNTMDNLKWKDVCGKDGILAKAVKERVEMERVRRDFLCKSSPALKMESNFDATNERECSVCLFDLHLSAAGCHCSPDKYSCLNHAKQMCSCSWDTKFFLFRYEISELNILVEALEGKLSAIYRWARLDLGLALTSYISKDDLEDCKLSSLPDRRADKEMRSKPSIELLKDLDSTGTTIEVTVTSLDIFGETASVEKKTPPGAADLKGMETSSISCLSFQAIKNQNHDPEVDTKCILSFTNLATSECQLSQVDMSHAEDLASSESGMKNPSTLGHDNISLSVYHGDKSKETVVERETAISLGKHSELSRGSSSFDDCPCNDNKDSILIVPLTDAEVVRKNDVISSLDPDGQRNNCLLDPVKVKDDQHQHGKIGLALNEADISCHAGCTSAGCGKNVQGSSNMGETNKDQNISNAKSPQPQQCGIANTNDGDKLGANATLSPVDNSRTMAGSLSGSQNNLDRYFRQKGPRLAKVVRRINCNAEPLEFGVVLPGKLWCDGQAIFPKGFRSRVRYINVLEPTNMCYYASEILDAGQNRPLFMVSLEHRPSEVFIHLSAARCWEMVRERVNQEITKQHKLGRMNLPPLQPPGSLDGFEMFGFSSPAIVQAIAALDRNRVCTDYWDSRSYSRPQGQIPQPSQPKENASYIQGTSKEHNNRGTSWSNLQSERVDLIIQGLFKKANPEELYSLSRILNDSKPTVDQSIITLVNEEIQSRLR</sequence>
<comment type="caution">
    <text evidence="1">The sequence shown here is derived from an EMBL/GenBank/DDBJ whole genome shotgun (WGS) entry which is preliminary data.</text>
</comment>
<dbReference type="Proteomes" id="UP000091857">
    <property type="component" value="Chromosome 9"/>
</dbReference>
<name>A0ACB7H7S4_MANES</name>
<accession>A0ACB7H7S4</accession>
<reference evidence="2" key="1">
    <citation type="journal article" date="2016" name="Nat. Biotechnol.">
        <title>Sequencing wild and cultivated cassava and related species reveals extensive interspecific hybridization and genetic diversity.</title>
        <authorList>
            <person name="Bredeson J.V."/>
            <person name="Lyons J.B."/>
            <person name="Prochnik S.E."/>
            <person name="Wu G.A."/>
            <person name="Ha C.M."/>
            <person name="Edsinger-Gonzales E."/>
            <person name="Grimwood J."/>
            <person name="Schmutz J."/>
            <person name="Rabbi I.Y."/>
            <person name="Egesi C."/>
            <person name="Nauluvula P."/>
            <person name="Lebot V."/>
            <person name="Ndunguru J."/>
            <person name="Mkamilo G."/>
            <person name="Bart R.S."/>
            <person name="Setter T.L."/>
            <person name="Gleadow R.M."/>
            <person name="Kulakow P."/>
            <person name="Ferguson M.E."/>
            <person name="Rounsley S."/>
            <person name="Rokhsar D.S."/>
        </authorList>
    </citation>
    <scope>NUCLEOTIDE SEQUENCE [LARGE SCALE GENOMIC DNA]</scope>
    <source>
        <strain evidence="2">cv. AM560-2</strain>
    </source>
</reference>
<protein>
    <submittedName>
        <fullName evidence="1">Uncharacterized protein</fullName>
    </submittedName>
</protein>
<proteinExistence type="predicted"/>